<organism evidence="1 2">
    <name type="scientific">Endozoicomonas gorgoniicola</name>
    <dbReference type="NCBI Taxonomy" id="1234144"/>
    <lineage>
        <taxon>Bacteria</taxon>
        <taxon>Pseudomonadati</taxon>
        <taxon>Pseudomonadota</taxon>
        <taxon>Gammaproteobacteria</taxon>
        <taxon>Oceanospirillales</taxon>
        <taxon>Endozoicomonadaceae</taxon>
        <taxon>Endozoicomonas</taxon>
    </lineage>
</organism>
<keyword evidence="2" id="KW-1185">Reference proteome</keyword>
<proteinExistence type="predicted"/>
<evidence type="ECO:0000313" key="2">
    <source>
        <dbReference type="Proteomes" id="UP001209854"/>
    </source>
</evidence>
<reference evidence="1 2" key="1">
    <citation type="submission" date="2022-10" db="EMBL/GenBank/DDBJ databases">
        <title>High-quality genome sequences of two octocoral-associated bacteria, Endozoicomonas euniceicola EF212 and Endozoicomonas gorgoniicola PS125.</title>
        <authorList>
            <person name="Chiou Y.-J."/>
            <person name="Chen Y.-H."/>
        </authorList>
    </citation>
    <scope>NUCLEOTIDE SEQUENCE [LARGE SCALE GENOMIC DNA]</scope>
    <source>
        <strain evidence="1 2">PS125</strain>
    </source>
</reference>
<dbReference type="Pfam" id="PF14076">
    <property type="entry name" value="DUF4258"/>
    <property type="match status" value="1"/>
</dbReference>
<comment type="caution">
    <text evidence="1">The sequence shown here is derived from an EMBL/GenBank/DDBJ whole genome shotgun (WGS) entry which is preliminary data.</text>
</comment>
<protein>
    <submittedName>
        <fullName evidence="1">DUF4258 domain-containing protein</fullName>
    </submittedName>
</protein>
<dbReference type="InterPro" id="IPR025354">
    <property type="entry name" value="DUF4258"/>
</dbReference>
<accession>A0ABT3N4F8</accession>
<sequence>MTNRTSKVVTLPFIKAGEVRQEIARIAKDESHNLDFLDHALLRMQEREVTTRQILNVLKNGEQIGDVTWCTDQEKGWRCRLSRVTAGVKITVVAKVVQRENTTCLVITTWEG</sequence>
<dbReference type="EMBL" id="JAPFCC010000002">
    <property type="protein sequence ID" value="MCW7556503.1"/>
    <property type="molecule type" value="Genomic_DNA"/>
</dbReference>
<dbReference type="Proteomes" id="UP001209854">
    <property type="component" value="Unassembled WGS sequence"/>
</dbReference>
<evidence type="ECO:0000313" key="1">
    <source>
        <dbReference type="EMBL" id="MCW7556503.1"/>
    </source>
</evidence>
<name>A0ABT3N4F8_9GAMM</name>
<gene>
    <name evidence="1" type="ORF">NX722_28475</name>
</gene>
<dbReference type="RefSeq" id="WP_262568772.1">
    <property type="nucleotide sequence ID" value="NZ_CP103299.1"/>
</dbReference>